<keyword evidence="2" id="KW-0808">Transferase</keyword>
<dbReference type="Pfam" id="PF04488">
    <property type="entry name" value="Gly_transf_sug"/>
    <property type="match status" value="1"/>
</dbReference>
<dbReference type="PANTHER" id="PTHR46781:SF5">
    <property type="entry name" value="ALPHA 1,4-GLYCOSYLTRANSFERASE FAMILY PROTEIN"/>
    <property type="match status" value="1"/>
</dbReference>
<organism evidence="2 3">
    <name type="scientific">Carex littledalei</name>
    <dbReference type="NCBI Taxonomy" id="544730"/>
    <lineage>
        <taxon>Eukaryota</taxon>
        <taxon>Viridiplantae</taxon>
        <taxon>Streptophyta</taxon>
        <taxon>Embryophyta</taxon>
        <taxon>Tracheophyta</taxon>
        <taxon>Spermatophyta</taxon>
        <taxon>Magnoliopsida</taxon>
        <taxon>Liliopsida</taxon>
        <taxon>Poales</taxon>
        <taxon>Cyperaceae</taxon>
        <taxon>Cyperoideae</taxon>
        <taxon>Cariceae</taxon>
        <taxon>Carex</taxon>
        <taxon>Carex subgen. Euthyceras</taxon>
    </lineage>
</organism>
<dbReference type="Gene3D" id="3.90.550.20">
    <property type="match status" value="1"/>
</dbReference>
<keyword evidence="2" id="KW-0328">Glycosyltransferase</keyword>
<gene>
    <name evidence="2" type="ORF">FCM35_KLT10273</name>
</gene>
<feature type="domain" description="Alpha 1,4-glycosyltransferase" evidence="1">
    <location>
        <begin position="197"/>
        <end position="318"/>
    </location>
</feature>
<dbReference type="AlphaFoldDB" id="A0A833QT01"/>
<dbReference type="InterPro" id="IPR007577">
    <property type="entry name" value="GlycoTrfase_DXD_sugar-bd_CS"/>
</dbReference>
<dbReference type="PANTHER" id="PTHR46781">
    <property type="entry name" value="ALPHA 1,4-GLYCOSYLTRANSFERASE FAMILY PROTEIN"/>
    <property type="match status" value="1"/>
</dbReference>
<dbReference type="Pfam" id="PF04572">
    <property type="entry name" value="Gb3_synth"/>
    <property type="match status" value="1"/>
</dbReference>
<comment type="caution">
    <text evidence="2">The sequence shown here is derived from an EMBL/GenBank/DDBJ whole genome shotgun (WGS) entry which is preliminary data.</text>
</comment>
<evidence type="ECO:0000259" key="1">
    <source>
        <dbReference type="Pfam" id="PF04572"/>
    </source>
</evidence>
<reference evidence="2" key="1">
    <citation type="submission" date="2020-01" db="EMBL/GenBank/DDBJ databases">
        <title>Genome sequence of Kobresia littledalei, the first chromosome-level genome in the family Cyperaceae.</title>
        <authorList>
            <person name="Qu G."/>
        </authorList>
    </citation>
    <scope>NUCLEOTIDE SEQUENCE</scope>
    <source>
        <strain evidence="2">C.B.Clarke</strain>
        <tissue evidence="2">Leaf</tissue>
    </source>
</reference>
<dbReference type="GO" id="GO:0016757">
    <property type="term" value="F:glycosyltransferase activity"/>
    <property type="evidence" value="ECO:0007669"/>
    <property type="project" value="UniProtKB-KW"/>
</dbReference>
<dbReference type="InterPro" id="IPR029044">
    <property type="entry name" value="Nucleotide-diphossugar_trans"/>
</dbReference>
<dbReference type="EMBL" id="SWLB01000020">
    <property type="protein sequence ID" value="KAF3325202.1"/>
    <property type="molecule type" value="Genomic_DNA"/>
</dbReference>
<accession>A0A833QT01</accession>
<protein>
    <submittedName>
        <fullName evidence="2">Lactosylceramide 4-alpha-galactosyltransferase</fullName>
    </submittedName>
</protein>
<dbReference type="Proteomes" id="UP000623129">
    <property type="component" value="Unassembled WGS sequence"/>
</dbReference>
<evidence type="ECO:0000313" key="3">
    <source>
        <dbReference type="Proteomes" id="UP000623129"/>
    </source>
</evidence>
<dbReference type="InterPro" id="IPR044789">
    <property type="entry name" value="Put_A1-4-GlycosylTfrase_plant"/>
</dbReference>
<dbReference type="OrthoDB" id="409543at2759"/>
<dbReference type="SUPFAM" id="SSF53448">
    <property type="entry name" value="Nucleotide-diphospho-sugar transferases"/>
    <property type="match status" value="1"/>
</dbReference>
<keyword evidence="3" id="KW-1185">Reference proteome</keyword>
<dbReference type="InterPro" id="IPR007652">
    <property type="entry name" value="A1-4-GlycosylTfrase_dom"/>
</dbReference>
<proteinExistence type="predicted"/>
<name>A0A833QT01_9POAL</name>
<evidence type="ECO:0000313" key="2">
    <source>
        <dbReference type="EMBL" id="KAF3325202.1"/>
    </source>
</evidence>
<sequence>MSRKKRMSLKILRPDARSKQFTKRATEFFDPLNSNNNARSCNLSFFMTWIAPLEYFGEREMFSIESLFKWHPTACLLIMSTTMDSSKGAELLKPFLNNGFRVVALSPDYKYLVKGTPAETWLKRLRKGEVDPGEVSITQNISNLIRLLVLYKYGGIYIDTDVIVMKSMYGLKNCIGAQTVDSVTRNWTRLNNAVMIFDKKHPVVLEFISEFASTFDGNKWGHNGPYLVSRVVRRVTNQVVVLPPIAFYPVDWSRIGGLFRGPGSQSKHESQWMREKLQWIQKESYAVHLWNRESKGMKLEKGSIIQRIMLDSCLFCNSTRLKTILALDTS</sequence>